<comment type="similarity">
    <text evidence="1 4">Belongs to the N(4)/N(6)-methyltransferase family.</text>
</comment>
<name>A0A7X6CX75_9ACTN</name>
<dbReference type="InterPro" id="IPR029063">
    <property type="entry name" value="SAM-dependent_MTases_sf"/>
</dbReference>
<evidence type="ECO:0000313" key="6">
    <source>
        <dbReference type="EMBL" id="NJQ04251.1"/>
    </source>
</evidence>
<dbReference type="GO" id="GO:0008170">
    <property type="term" value="F:N-methyltransferase activity"/>
    <property type="evidence" value="ECO:0007669"/>
    <property type="project" value="InterPro"/>
</dbReference>
<reference evidence="6 7" key="1">
    <citation type="submission" date="2020-03" db="EMBL/GenBank/DDBJ databases">
        <title>Draft genome of Streptomyces sp. ventii, isolated from the Axial Seamount in the Pacific Ocean, and resequencing of the two type strains Streptomyces lonarensis strain NCL 716 and Streptomyces bohaiensis strain 11A07.</title>
        <authorList>
            <person name="Loughran R.M."/>
            <person name="Pfannmuller K.M."/>
            <person name="Wasson B.J."/>
            <person name="Deadmond M.C."/>
            <person name="Paddock B.E."/>
            <person name="Koyack M.J."/>
            <person name="Gallegos D.A."/>
            <person name="Mitchell E.A."/>
            <person name="Ushijima B."/>
            <person name="Saw J.H."/>
            <person name="Mcphail K.L."/>
            <person name="Videau P."/>
        </authorList>
    </citation>
    <scope>NUCLEOTIDE SEQUENCE [LARGE SCALE GENOMIC DNA]</scope>
    <source>
        <strain evidence="6 7">NCL716</strain>
    </source>
</reference>
<dbReference type="PROSITE" id="PS00092">
    <property type="entry name" value="N6_MTASE"/>
    <property type="match status" value="1"/>
</dbReference>
<dbReference type="InterPro" id="IPR001091">
    <property type="entry name" value="RM_Methyltransferase"/>
</dbReference>
<dbReference type="AlphaFoldDB" id="A0A7X6CX75"/>
<evidence type="ECO:0000259" key="5">
    <source>
        <dbReference type="Pfam" id="PF01555"/>
    </source>
</evidence>
<sequence>MTAPYYADDQVALYLGDCREVLPALGLTADLVLTDPPYGDTALAWDRWPVGWVAAVTPLARSMWCFGSMRMWLTRAGELEAAGWQMSHDVVWEKHNGSGFAADRFRRVHEHALHWYRGPWREVHREVPRLPAQYSAKGRTVSQRQSRTPHAGEIGAATYIDDGLRLARSVLPARSMHRAAIHPTEKPVTGLLEHLIAYGCPVGGTVLDVFAGSGSTLDAARQSGRRAIGIEADERYAEAAARRLSAAPLPLDAA</sequence>
<dbReference type="CDD" id="cd02440">
    <property type="entry name" value="AdoMet_MTases"/>
    <property type="match status" value="1"/>
</dbReference>
<dbReference type="PRINTS" id="PR00508">
    <property type="entry name" value="S21N4MTFRASE"/>
</dbReference>
<organism evidence="6 7">
    <name type="scientific">Streptomyces lonarensis</name>
    <dbReference type="NCBI Taxonomy" id="700599"/>
    <lineage>
        <taxon>Bacteria</taxon>
        <taxon>Bacillati</taxon>
        <taxon>Actinomycetota</taxon>
        <taxon>Actinomycetes</taxon>
        <taxon>Kitasatosporales</taxon>
        <taxon>Streptomycetaceae</taxon>
        <taxon>Streptomyces</taxon>
    </lineage>
</organism>
<dbReference type="InterPro" id="IPR002052">
    <property type="entry name" value="DNA_methylase_N6_adenine_CS"/>
</dbReference>
<feature type="domain" description="DNA methylase N-4/N-6" evidence="5">
    <location>
        <begin position="30"/>
        <end position="241"/>
    </location>
</feature>
<protein>
    <recommendedName>
        <fullName evidence="4">Methyltransferase</fullName>
        <ecNumber evidence="4">2.1.1.-</ecNumber>
    </recommendedName>
</protein>
<dbReference type="EMBL" id="JAAVJD010000004">
    <property type="protein sequence ID" value="NJQ04251.1"/>
    <property type="molecule type" value="Genomic_DNA"/>
</dbReference>
<keyword evidence="7" id="KW-1185">Reference proteome</keyword>
<proteinExistence type="inferred from homology"/>
<accession>A0A7X6CX75</accession>
<dbReference type="RefSeq" id="WP_167967550.1">
    <property type="nucleotide sequence ID" value="NZ_BHZG01000011.1"/>
</dbReference>
<evidence type="ECO:0000256" key="4">
    <source>
        <dbReference type="RuleBase" id="RU362026"/>
    </source>
</evidence>
<dbReference type="Gene3D" id="3.40.50.150">
    <property type="entry name" value="Vaccinia Virus protein VP39"/>
    <property type="match status" value="1"/>
</dbReference>
<dbReference type="InterPro" id="IPR002941">
    <property type="entry name" value="DNA_methylase_N4/N6"/>
</dbReference>
<keyword evidence="3 6" id="KW-0808">Transferase</keyword>
<dbReference type="Pfam" id="PF01555">
    <property type="entry name" value="N6_N4_Mtase"/>
    <property type="match status" value="1"/>
</dbReference>
<comment type="caution">
    <text evidence="6">The sequence shown here is derived from an EMBL/GenBank/DDBJ whole genome shotgun (WGS) entry which is preliminary data.</text>
</comment>
<dbReference type="Proteomes" id="UP000578686">
    <property type="component" value="Unassembled WGS sequence"/>
</dbReference>
<evidence type="ECO:0000256" key="2">
    <source>
        <dbReference type="ARBA" id="ARBA00022603"/>
    </source>
</evidence>
<evidence type="ECO:0000313" key="7">
    <source>
        <dbReference type="Proteomes" id="UP000578686"/>
    </source>
</evidence>
<keyword evidence="2 6" id="KW-0489">Methyltransferase</keyword>
<evidence type="ECO:0000256" key="3">
    <source>
        <dbReference type="ARBA" id="ARBA00022679"/>
    </source>
</evidence>
<dbReference type="SUPFAM" id="SSF53335">
    <property type="entry name" value="S-adenosyl-L-methionine-dependent methyltransferases"/>
    <property type="match status" value="1"/>
</dbReference>
<dbReference type="GO" id="GO:0032259">
    <property type="term" value="P:methylation"/>
    <property type="evidence" value="ECO:0007669"/>
    <property type="project" value="UniProtKB-KW"/>
</dbReference>
<dbReference type="GO" id="GO:0003677">
    <property type="term" value="F:DNA binding"/>
    <property type="evidence" value="ECO:0007669"/>
    <property type="project" value="InterPro"/>
</dbReference>
<evidence type="ECO:0000256" key="1">
    <source>
        <dbReference type="ARBA" id="ARBA00006594"/>
    </source>
</evidence>
<dbReference type="EC" id="2.1.1.-" evidence="4"/>
<gene>
    <name evidence="6" type="ORF">HCN56_01335</name>
</gene>